<keyword evidence="2" id="KW-1185">Reference proteome</keyword>
<sequence>MVSVLLLVFGFLGLCLVCRRWPTALLEVVPGRGAVRACTCWACYKPAMPFLLVVAMPVLCSPGARHLRACPRDRLLPLLGTPIPTRLCQRELLWAASVLELRTRSGRGKQCGQRLLSFVELS</sequence>
<proteinExistence type="predicted"/>
<evidence type="ECO:0000313" key="2">
    <source>
        <dbReference type="Proteomes" id="UP000652761"/>
    </source>
</evidence>
<protein>
    <submittedName>
        <fullName evidence="1">Uncharacterized protein</fullName>
    </submittedName>
</protein>
<comment type="caution">
    <text evidence="1">The sequence shown here is derived from an EMBL/GenBank/DDBJ whole genome shotgun (WGS) entry which is preliminary data.</text>
</comment>
<dbReference type="Proteomes" id="UP000652761">
    <property type="component" value="Unassembled WGS sequence"/>
</dbReference>
<evidence type="ECO:0000313" key="1">
    <source>
        <dbReference type="EMBL" id="MQL73540.1"/>
    </source>
</evidence>
<name>A0A843TVL8_COLES</name>
<dbReference type="AlphaFoldDB" id="A0A843TVL8"/>
<organism evidence="1 2">
    <name type="scientific">Colocasia esculenta</name>
    <name type="common">Wild taro</name>
    <name type="synonym">Arum esculentum</name>
    <dbReference type="NCBI Taxonomy" id="4460"/>
    <lineage>
        <taxon>Eukaryota</taxon>
        <taxon>Viridiplantae</taxon>
        <taxon>Streptophyta</taxon>
        <taxon>Embryophyta</taxon>
        <taxon>Tracheophyta</taxon>
        <taxon>Spermatophyta</taxon>
        <taxon>Magnoliopsida</taxon>
        <taxon>Liliopsida</taxon>
        <taxon>Araceae</taxon>
        <taxon>Aroideae</taxon>
        <taxon>Colocasieae</taxon>
        <taxon>Colocasia</taxon>
    </lineage>
</organism>
<gene>
    <name evidence="1" type="ORF">Taro_005892</name>
</gene>
<dbReference type="EMBL" id="NMUH01000172">
    <property type="protein sequence ID" value="MQL73540.1"/>
    <property type="molecule type" value="Genomic_DNA"/>
</dbReference>
<accession>A0A843TVL8</accession>
<reference evidence="1" key="1">
    <citation type="submission" date="2017-07" db="EMBL/GenBank/DDBJ databases">
        <title>Taro Niue Genome Assembly and Annotation.</title>
        <authorList>
            <person name="Atibalentja N."/>
            <person name="Keating K."/>
            <person name="Fields C.J."/>
        </authorList>
    </citation>
    <scope>NUCLEOTIDE SEQUENCE</scope>
    <source>
        <strain evidence="1">Niue_2</strain>
        <tissue evidence="1">Leaf</tissue>
    </source>
</reference>